<dbReference type="STRING" id="1237085.Ngar_c11120"/>
<reference evidence="3 4" key="1">
    <citation type="journal article" date="2012" name="Environ. Microbiol.">
        <title>The genome of the ammonia-oxidizing Candidatus Nitrososphaera gargensis: insights into metabolic versatility and environmental adaptations.</title>
        <authorList>
            <person name="Spang A."/>
            <person name="Poehlein A."/>
            <person name="Offre P."/>
            <person name="Zumbragel S."/>
            <person name="Haider S."/>
            <person name="Rychlik N."/>
            <person name="Nowka B."/>
            <person name="Schmeisser C."/>
            <person name="Lebedeva E.V."/>
            <person name="Rattei T."/>
            <person name="Bohm C."/>
            <person name="Schmid M."/>
            <person name="Galushko A."/>
            <person name="Hatzenpichler R."/>
            <person name="Weinmaier T."/>
            <person name="Daniel R."/>
            <person name="Schleper C."/>
            <person name="Spieck E."/>
            <person name="Streit W."/>
            <person name="Wagner M."/>
        </authorList>
    </citation>
    <scope>NUCLEOTIDE SEQUENCE [LARGE SCALE GENOMIC DNA]</scope>
    <source>
        <strain evidence="4">Ga9.2</strain>
    </source>
</reference>
<dbReference type="OrthoDB" id="372162at2157"/>
<dbReference type="EMBL" id="CP002408">
    <property type="protein sequence ID" value="AFU58054.1"/>
    <property type="molecule type" value="Genomic_DNA"/>
</dbReference>
<name>K0IMN6_NITGG</name>
<evidence type="ECO:0000313" key="4">
    <source>
        <dbReference type="Proteomes" id="UP000008037"/>
    </source>
</evidence>
<sequence length="282" mass="30809">MTKRAPAVAGMFYPDNPRELRGLVDESFRNQRFGPGRAPPSANKRRIYGIVSPHAGYVYSGAVAANGFYEVSSINFQDVIMVGPNHYGIGSWVAAMKEGEWETPLGEVKVNSELAEGIAARSSTLDFDNFAHSRDHCLEVQLPFLQYIKQDFRIVPIVLVSQRSETAYDLGNAISETIVEKRVADSTLLIASSDFTHYEPNNEAHRKDAELIKAILALDVNKFYAVLERLDVSACGYGAIATMMVAAKNLGATRGELLKYATSGDITGDTSAVVGYSSIVFI</sequence>
<dbReference type="GeneID" id="13795507"/>
<dbReference type="InterPro" id="IPR002737">
    <property type="entry name" value="MEMO1_fam"/>
</dbReference>
<evidence type="ECO:0000256" key="2">
    <source>
        <dbReference type="HAMAP-Rule" id="MF_00055"/>
    </source>
</evidence>
<accession>K0IMN6</accession>
<dbReference type="SUPFAM" id="SSF53213">
    <property type="entry name" value="LigB-like"/>
    <property type="match status" value="1"/>
</dbReference>
<dbReference type="FunCoup" id="K0IMN6">
    <property type="interactions" value="49"/>
</dbReference>
<dbReference type="InParanoid" id="K0IMN6"/>
<evidence type="ECO:0000256" key="1">
    <source>
        <dbReference type="ARBA" id="ARBA00006315"/>
    </source>
</evidence>
<dbReference type="NCBIfam" id="NF001987">
    <property type="entry name" value="PRK00782.1"/>
    <property type="match status" value="1"/>
</dbReference>
<keyword evidence="4" id="KW-1185">Reference proteome</keyword>
<dbReference type="Proteomes" id="UP000008037">
    <property type="component" value="Chromosome"/>
</dbReference>
<evidence type="ECO:0000313" key="3">
    <source>
        <dbReference type="EMBL" id="AFU58054.1"/>
    </source>
</evidence>
<proteinExistence type="inferred from homology"/>
<dbReference type="PANTHER" id="PTHR11060">
    <property type="entry name" value="PROTEIN MEMO1"/>
    <property type="match status" value="1"/>
</dbReference>
<dbReference type="PATRIC" id="fig|1237085.11.peg.1054"/>
<dbReference type="CDD" id="cd07361">
    <property type="entry name" value="MEMO_like"/>
    <property type="match status" value="1"/>
</dbReference>
<dbReference type="AlphaFoldDB" id="K0IMN6"/>
<dbReference type="NCBIfam" id="TIGR04336">
    <property type="entry name" value="AmmeMemoSam_B"/>
    <property type="match status" value="1"/>
</dbReference>
<organism evidence="3 4">
    <name type="scientific">Nitrososphaera gargensis (strain Ga9.2)</name>
    <dbReference type="NCBI Taxonomy" id="1237085"/>
    <lineage>
        <taxon>Archaea</taxon>
        <taxon>Nitrososphaerota</taxon>
        <taxon>Nitrososphaeria</taxon>
        <taxon>Nitrososphaerales</taxon>
        <taxon>Nitrososphaeraceae</taxon>
        <taxon>Nitrososphaera</taxon>
    </lineage>
</organism>
<comment type="similarity">
    <text evidence="1 2">Belongs to the MEMO1 family.</text>
</comment>
<dbReference type="Gene3D" id="3.40.830.10">
    <property type="entry name" value="LigB-like"/>
    <property type="match status" value="1"/>
</dbReference>
<dbReference type="KEGG" id="nga:Ngar_c11120"/>
<dbReference type="HOGENOM" id="CLU_038085_2_0_2"/>
<dbReference type="RefSeq" id="WP_015018592.1">
    <property type="nucleotide sequence ID" value="NC_018719.1"/>
</dbReference>
<dbReference type="PANTHER" id="PTHR11060:SF0">
    <property type="entry name" value="PROTEIN MEMO1"/>
    <property type="match status" value="1"/>
</dbReference>
<protein>
    <recommendedName>
        <fullName evidence="2">MEMO1 family protein Ngar_c11120</fullName>
    </recommendedName>
</protein>
<dbReference type="BioCyc" id="CNIT1237085:G1324-1110-MONOMER"/>
<gene>
    <name evidence="3" type="ordered locus">Ngar_c11120</name>
</gene>
<dbReference type="Pfam" id="PF01875">
    <property type="entry name" value="Memo"/>
    <property type="match status" value="1"/>
</dbReference>
<dbReference type="HAMAP" id="MF_00055">
    <property type="entry name" value="MEMO1"/>
    <property type="match status" value="1"/>
</dbReference>